<dbReference type="AlphaFoldDB" id="A0A427AST9"/>
<comment type="caution">
    <text evidence="1">The sequence shown here is derived from an EMBL/GenBank/DDBJ whole genome shotgun (WGS) entry which is preliminary data.</text>
</comment>
<dbReference type="EMBL" id="AMZH03001431">
    <property type="protein sequence ID" value="RRT79324.1"/>
    <property type="molecule type" value="Genomic_DNA"/>
</dbReference>
<evidence type="ECO:0000313" key="2">
    <source>
        <dbReference type="Proteomes" id="UP000287651"/>
    </source>
</evidence>
<reference evidence="1 2" key="1">
    <citation type="journal article" date="2014" name="Agronomy (Basel)">
        <title>A Draft Genome Sequence for Ensete ventricosum, the Drought-Tolerant Tree Against Hunger.</title>
        <authorList>
            <person name="Harrison J."/>
            <person name="Moore K.A."/>
            <person name="Paszkiewicz K."/>
            <person name="Jones T."/>
            <person name="Grant M."/>
            <person name="Ambacheew D."/>
            <person name="Muzemil S."/>
            <person name="Studholme D.J."/>
        </authorList>
    </citation>
    <scope>NUCLEOTIDE SEQUENCE [LARGE SCALE GENOMIC DNA]</scope>
</reference>
<accession>A0A427AST9</accession>
<gene>
    <name evidence="1" type="ORF">B296_00025542</name>
</gene>
<evidence type="ECO:0000313" key="1">
    <source>
        <dbReference type="EMBL" id="RRT79324.1"/>
    </source>
</evidence>
<name>A0A427AST9_ENSVE</name>
<organism evidence="1 2">
    <name type="scientific">Ensete ventricosum</name>
    <name type="common">Abyssinian banana</name>
    <name type="synonym">Musa ensete</name>
    <dbReference type="NCBI Taxonomy" id="4639"/>
    <lineage>
        <taxon>Eukaryota</taxon>
        <taxon>Viridiplantae</taxon>
        <taxon>Streptophyta</taxon>
        <taxon>Embryophyta</taxon>
        <taxon>Tracheophyta</taxon>
        <taxon>Spermatophyta</taxon>
        <taxon>Magnoliopsida</taxon>
        <taxon>Liliopsida</taxon>
        <taxon>Zingiberales</taxon>
        <taxon>Musaceae</taxon>
        <taxon>Ensete</taxon>
    </lineage>
</organism>
<protein>
    <submittedName>
        <fullName evidence="1">Uncharacterized protein</fullName>
    </submittedName>
</protein>
<sequence>MNSCGGKGRIMTFHEVFILMEQTHPAWCQRRRELRGIYTLSQRSIDEETKTTQLDEVKLGSEGFNTGQEEQRPIILKNMPQCCHSSCHEESGAVVIVGMTGATKELDCSSAYSHLRELDKSKDTAKGGTSVELSILCSHGGRALVMKRAKKTENTEANFKYQDKAEKYRLGNFIRPMSTGFSSR</sequence>
<proteinExistence type="predicted"/>
<dbReference type="Proteomes" id="UP000287651">
    <property type="component" value="Unassembled WGS sequence"/>
</dbReference>